<dbReference type="Proteomes" id="UP001139157">
    <property type="component" value="Unassembled WGS sequence"/>
</dbReference>
<comment type="caution">
    <text evidence="6">The sequence shown here is derived from an EMBL/GenBank/DDBJ whole genome shotgun (WGS) entry which is preliminary data.</text>
</comment>
<dbReference type="EMBL" id="JAMRXG010000007">
    <property type="protein sequence ID" value="MCM6775430.1"/>
    <property type="molecule type" value="Genomic_DNA"/>
</dbReference>
<evidence type="ECO:0000256" key="3">
    <source>
        <dbReference type="ARBA" id="ARBA00022490"/>
    </source>
</evidence>
<dbReference type="InterPro" id="IPR025734">
    <property type="entry name" value="EspG"/>
</dbReference>
<dbReference type="AlphaFoldDB" id="A0A9X2E8A8"/>
<organism evidence="6 7">
    <name type="scientific">Nocardia pulmonis</name>
    <dbReference type="NCBI Taxonomy" id="2951408"/>
    <lineage>
        <taxon>Bacteria</taxon>
        <taxon>Bacillati</taxon>
        <taxon>Actinomycetota</taxon>
        <taxon>Actinomycetes</taxon>
        <taxon>Mycobacteriales</taxon>
        <taxon>Nocardiaceae</taxon>
        <taxon>Nocardia</taxon>
    </lineage>
</organism>
<keyword evidence="4" id="KW-0143">Chaperone</keyword>
<comment type="subcellular location">
    <subcellularLocation>
        <location evidence="1">Cytoplasm</location>
    </subcellularLocation>
</comment>
<evidence type="ECO:0000256" key="2">
    <source>
        <dbReference type="ARBA" id="ARBA00006411"/>
    </source>
</evidence>
<reference evidence="6" key="1">
    <citation type="submission" date="2022-06" db="EMBL/GenBank/DDBJ databases">
        <title>Novel species in genus nocardia.</title>
        <authorList>
            <person name="Li F."/>
        </authorList>
    </citation>
    <scope>NUCLEOTIDE SEQUENCE</scope>
    <source>
        <strain evidence="6">CDC141</strain>
    </source>
</reference>
<dbReference type="RefSeq" id="WP_251913683.1">
    <property type="nucleotide sequence ID" value="NZ_JAMRXG010000007.1"/>
</dbReference>
<gene>
    <name evidence="6" type="ORF">NDR86_18310</name>
</gene>
<sequence>MATWSFDMEEFAALWYGPANDRMLYPLDYLSRFSHVNERDRHWAAVRREYSEHGRLSWNEADLLRRAFTVLTAPEVWAEIHGVSDESGPIRVAAARHDRHAAQALQFTRETRIELTITTAEQLPARLLALLPPVPPGTRPTQTFAAADLHPDNHPTLHYTGETTPLQRYRRLVRRPATGAGVITVFRGPRHLGNKRPRKVGTMRWYDIEDDGRYLETGTRTRTVRPAEPLALQAALTRLLDHASTEYREYLEDTGDYPNPGAPAPSTPEPADGRT</sequence>
<feature type="region of interest" description="Disordered" evidence="5">
    <location>
        <begin position="249"/>
        <end position="275"/>
    </location>
</feature>
<evidence type="ECO:0000256" key="1">
    <source>
        <dbReference type="ARBA" id="ARBA00004496"/>
    </source>
</evidence>
<keyword evidence="7" id="KW-1185">Reference proteome</keyword>
<dbReference type="Pfam" id="PF14011">
    <property type="entry name" value="ESX-1_EspG"/>
    <property type="match status" value="1"/>
</dbReference>
<accession>A0A9X2E8A8</accession>
<evidence type="ECO:0000313" key="7">
    <source>
        <dbReference type="Proteomes" id="UP001139157"/>
    </source>
</evidence>
<proteinExistence type="inferred from homology"/>
<keyword evidence="3" id="KW-0963">Cytoplasm</keyword>
<evidence type="ECO:0000256" key="5">
    <source>
        <dbReference type="SAM" id="MobiDB-lite"/>
    </source>
</evidence>
<evidence type="ECO:0000256" key="4">
    <source>
        <dbReference type="ARBA" id="ARBA00023186"/>
    </source>
</evidence>
<comment type="similarity">
    <text evidence="2">Belongs to the EspG family.</text>
</comment>
<protein>
    <submittedName>
        <fullName evidence="6">ESX secretion-associated protein EspG</fullName>
    </submittedName>
</protein>
<evidence type="ECO:0000313" key="6">
    <source>
        <dbReference type="EMBL" id="MCM6775430.1"/>
    </source>
</evidence>
<name>A0A9X2E8A8_9NOCA</name>